<evidence type="ECO:0000313" key="2">
    <source>
        <dbReference type="Proteomes" id="UP001186974"/>
    </source>
</evidence>
<organism evidence="1 2">
    <name type="scientific">Coniosporium uncinatum</name>
    <dbReference type="NCBI Taxonomy" id="93489"/>
    <lineage>
        <taxon>Eukaryota</taxon>
        <taxon>Fungi</taxon>
        <taxon>Dikarya</taxon>
        <taxon>Ascomycota</taxon>
        <taxon>Pezizomycotina</taxon>
        <taxon>Dothideomycetes</taxon>
        <taxon>Dothideomycetes incertae sedis</taxon>
        <taxon>Coniosporium</taxon>
    </lineage>
</organism>
<evidence type="ECO:0000313" key="1">
    <source>
        <dbReference type="EMBL" id="KAK3082106.1"/>
    </source>
</evidence>
<dbReference type="EMBL" id="JAWDJW010000009">
    <property type="protein sequence ID" value="KAK3082106.1"/>
    <property type="molecule type" value="Genomic_DNA"/>
</dbReference>
<accession>A0ACC3DZ46</accession>
<sequence>MHGVENLPVQAVPESFQGDPAPTCEAPCRIVDLPQEILDQIFAHIITPNIWNGEMPPSVEEQNQIKAGKNRTPSDSLSPLINAPASAPNLDLRPPSKKTLMVEYRDPLDVWHRDPYEEYYVPSIRMKREKEEDLYKLLESKIVIANITAILSTCRRFRETGYELYYKSNITYVYAEWRLPGSVNNHLGASNNPIHPRRPISVMHLFTGRIRQLNGPDIRLPGPMSMLKKVQFDLGGAIPSLSNLAKVRAGVWLHPLKIFLKRKMVNLSHLVLAVHPESVFGEYDVLFQYDWVKPQQWLAFGDDADEYRGVSKGKREIVKRAVVDAFATMANLLTKLEVMEVEGICREVSELVEDMVRKQA</sequence>
<reference evidence="1" key="1">
    <citation type="submission" date="2024-09" db="EMBL/GenBank/DDBJ databases">
        <title>Black Yeasts Isolated from many extreme environments.</title>
        <authorList>
            <person name="Coleine C."/>
            <person name="Stajich J.E."/>
            <person name="Selbmann L."/>
        </authorList>
    </citation>
    <scope>NUCLEOTIDE SEQUENCE</scope>
    <source>
        <strain evidence="1">CCFEE 5737</strain>
    </source>
</reference>
<keyword evidence="2" id="KW-1185">Reference proteome</keyword>
<dbReference type="Proteomes" id="UP001186974">
    <property type="component" value="Unassembled WGS sequence"/>
</dbReference>
<protein>
    <submittedName>
        <fullName evidence="1">Uncharacterized protein</fullName>
    </submittedName>
</protein>
<gene>
    <name evidence="1" type="ORF">LTS18_003811</name>
</gene>
<name>A0ACC3DZ46_9PEZI</name>
<proteinExistence type="predicted"/>
<comment type="caution">
    <text evidence="1">The sequence shown here is derived from an EMBL/GenBank/DDBJ whole genome shotgun (WGS) entry which is preliminary data.</text>
</comment>